<dbReference type="PANTHER" id="PTHR28004">
    <property type="entry name" value="ZGC:162816-RELATED"/>
    <property type="match status" value="1"/>
</dbReference>
<dbReference type="InterPro" id="IPR001608">
    <property type="entry name" value="Ala_racemase_N"/>
</dbReference>
<feature type="domain" description="D-serine dehydratase-like" evidence="3">
    <location>
        <begin position="260"/>
        <end position="352"/>
    </location>
</feature>
<dbReference type="GO" id="GO:0008784">
    <property type="term" value="F:alanine racemase activity"/>
    <property type="evidence" value="ECO:0007669"/>
    <property type="project" value="UniProtKB-EC"/>
</dbReference>
<dbReference type="InterPro" id="IPR042208">
    <property type="entry name" value="D-ser_dehydrat-like_sf"/>
</dbReference>
<accession>A0ABW3D5H9</accession>
<evidence type="ECO:0000259" key="3">
    <source>
        <dbReference type="SMART" id="SM01119"/>
    </source>
</evidence>
<dbReference type="RefSeq" id="WP_144936396.1">
    <property type="nucleotide sequence ID" value="NZ_JBHTIU010000022.1"/>
</dbReference>
<reference evidence="5" key="1">
    <citation type="journal article" date="2019" name="Int. J. Syst. Evol. Microbiol.">
        <title>The Global Catalogue of Microorganisms (GCM) 10K type strain sequencing project: providing services to taxonomists for standard genome sequencing and annotation.</title>
        <authorList>
            <consortium name="The Broad Institute Genomics Platform"/>
            <consortium name="The Broad Institute Genome Sequencing Center for Infectious Disease"/>
            <person name="Wu L."/>
            <person name="Ma J."/>
        </authorList>
    </citation>
    <scope>NUCLEOTIDE SEQUENCE [LARGE SCALE GENOMIC DNA]</scope>
    <source>
        <strain evidence="5">CCUG 57263</strain>
    </source>
</reference>
<dbReference type="InterPro" id="IPR026956">
    <property type="entry name" value="D-ser_dehydrat-like_dom"/>
</dbReference>
<keyword evidence="4" id="KW-0413">Isomerase</keyword>
<evidence type="ECO:0000256" key="2">
    <source>
        <dbReference type="ARBA" id="ARBA00023239"/>
    </source>
</evidence>
<dbReference type="Gene3D" id="3.20.20.10">
    <property type="entry name" value="Alanine racemase"/>
    <property type="match status" value="1"/>
</dbReference>
<dbReference type="EC" id="5.1.1.1" evidence="4"/>
<sequence length="369" mass="40079">MTDFHPIPLEEIETPAVLVDLDVLDRNLRDKARLAAEAGVKLRPHTKTHKSVWIAQQQIKYGACGITVAKLGEAEVMVEGGIRDILIAFPIVGKKKLQRLAKLLETADIKVSVDHIDVARGLSELGEAMKRRIPLYVDVNTGLNRCGLEPGEETGELVKQIAQLPGVEVRALMTHGGYSYSKTTAEDLRAAARQEAELLVQTKEWLAQEGIDVPEISVGSTPTSVYVGEQTGVTEIRPGSYVFGDGTQLSTGIIDESGCAMSVMTTVVSAPRPGTVIVDGGSKTFSGDTNPHRPGYGIVKGNPGVYLERLSEEHGNVRVPDEAVYEIGQRLFFIPNHCCTTTNMHDRVYGLRNGRVESILTIDARGKIT</sequence>
<organism evidence="4 5">
    <name type="scientific">Paenibacillus residui</name>
    <dbReference type="NCBI Taxonomy" id="629724"/>
    <lineage>
        <taxon>Bacteria</taxon>
        <taxon>Bacillati</taxon>
        <taxon>Bacillota</taxon>
        <taxon>Bacilli</taxon>
        <taxon>Bacillales</taxon>
        <taxon>Paenibacillaceae</taxon>
        <taxon>Paenibacillus</taxon>
    </lineage>
</organism>
<dbReference type="Gene3D" id="2.40.37.20">
    <property type="entry name" value="D-serine dehydratase-like domain"/>
    <property type="match status" value="1"/>
</dbReference>
<evidence type="ECO:0000256" key="1">
    <source>
        <dbReference type="ARBA" id="ARBA00005323"/>
    </source>
</evidence>
<keyword evidence="5" id="KW-1185">Reference proteome</keyword>
<protein>
    <submittedName>
        <fullName evidence="4">Alanine racemase</fullName>
        <ecNumber evidence="4">5.1.1.1</ecNumber>
    </submittedName>
</protein>
<dbReference type="Proteomes" id="UP001597120">
    <property type="component" value="Unassembled WGS sequence"/>
</dbReference>
<dbReference type="PANTHER" id="PTHR28004:SF2">
    <property type="entry name" value="D-SERINE DEHYDRATASE"/>
    <property type="match status" value="1"/>
</dbReference>
<evidence type="ECO:0000313" key="4">
    <source>
        <dbReference type="EMBL" id="MFD0868688.1"/>
    </source>
</evidence>
<name>A0ABW3D5H9_9BACL</name>
<comment type="similarity">
    <text evidence="1">Belongs to the DSD1 family.</text>
</comment>
<keyword evidence="2" id="KW-0456">Lyase</keyword>
<dbReference type="InterPro" id="IPR051466">
    <property type="entry name" value="D-amino_acid_metab_enzyme"/>
</dbReference>
<evidence type="ECO:0000313" key="5">
    <source>
        <dbReference type="Proteomes" id="UP001597120"/>
    </source>
</evidence>
<dbReference type="Pfam" id="PF01168">
    <property type="entry name" value="Ala_racemase_N"/>
    <property type="match status" value="1"/>
</dbReference>
<dbReference type="EMBL" id="JBHTIU010000022">
    <property type="protein sequence ID" value="MFD0868688.1"/>
    <property type="molecule type" value="Genomic_DNA"/>
</dbReference>
<gene>
    <name evidence="4" type="ORF">ACFQ03_05965</name>
</gene>
<dbReference type="SUPFAM" id="SSF51419">
    <property type="entry name" value="PLP-binding barrel"/>
    <property type="match status" value="1"/>
</dbReference>
<proteinExistence type="inferred from homology"/>
<dbReference type="SMART" id="SM01119">
    <property type="entry name" value="D-ser_dehydrat"/>
    <property type="match status" value="1"/>
</dbReference>
<dbReference type="InterPro" id="IPR029066">
    <property type="entry name" value="PLP-binding_barrel"/>
</dbReference>
<dbReference type="Pfam" id="PF14031">
    <property type="entry name" value="D-ser_dehydrat"/>
    <property type="match status" value="1"/>
</dbReference>
<comment type="caution">
    <text evidence="4">The sequence shown here is derived from an EMBL/GenBank/DDBJ whole genome shotgun (WGS) entry which is preliminary data.</text>
</comment>